<dbReference type="InterPro" id="IPR027417">
    <property type="entry name" value="P-loop_NTPase"/>
</dbReference>
<dbReference type="AlphaFoldDB" id="A0AAD9JD38"/>
<feature type="compositionally biased region" description="Basic and acidic residues" evidence="4">
    <location>
        <begin position="604"/>
        <end position="642"/>
    </location>
</feature>
<dbReference type="Proteomes" id="UP001208570">
    <property type="component" value="Unassembled WGS sequence"/>
</dbReference>
<evidence type="ECO:0008006" key="7">
    <source>
        <dbReference type="Google" id="ProtNLM"/>
    </source>
</evidence>
<dbReference type="Pfam" id="PF00406">
    <property type="entry name" value="ADK"/>
    <property type="match status" value="1"/>
</dbReference>
<evidence type="ECO:0000313" key="6">
    <source>
        <dbReference type="Proteomes" id="UP001208570"/>
    </source>
</evidence>
<reference evidence="5" key="1">
    <citation type="journal article" date="2023" name="Mol. Biol. Evol.">
        <title>Third-Generation Sequencing Reveals the Adaptive Role of the Epigenome in Three Deep-Sea Polychaetes.</title>
        <authorList>
            <person name="Perez M."/>
            <person name="Aroh O."/>
            <person name="Sun Y."/>
            <person name="Lan Y."/>
            <person name="Juniper S.K."/>
            <person name="Young C.R."/>
            <person name="Angers B."/>
            <person name="Qian P.Y."/>
        </authorList>
    </citation>
    <scope>NUCLEOTIDE SEQUENCE</scope>
    <source>
        <strain evidence="5">P08H-3</strain>
    </source>
</reference>
<dbReference type="InterPro" id="IPR036291">
    <property type="entry name" value="NAD(P)-bd_dom_sf"/>
</dbReference>
<dbReference type="GO" id="GO:0019205">
    <property type="term" value="F:nucleobase-containing compound kinase activity"/>
    <property type="evidence" value="ECO:0007669"/>
    <property type="project" value="InterPro"/>
</dbReference>
<dbReference type="InterPro" id="IPR047499">
    <property type="entry name" value="DD_AK7"/>
</dbReference>
<feature type="compositionally biased region" description="Acidic residues" evidence="4">
    <location>
        <begin position="409"/>
        <end position="423"/>
    </location>
</feature>
<organism evidence="5 6">
    <name type="scientific">Paralvinella palmiformis</name>
    <dbReference type="NCBI Taxonomy" id="53620"/>
    <lineage>
        <taxon>Eukaryota</taxon>
        <taxon>Metazoa</taxon>
        <taxon>Spiralia</taxon>
        <taxon>Lophotrochozoa</taxon>
        <taxon>Annelida</taxon>
        <taxon>Polychaeta</taxon>
        <taxon>Sedentaria</taxon>
        <taxon>Canalipalpata</taxon>
        <taxon>Terebellida</taxon>
        <taxon>Terebelliformia</taxon>
        <taxon>Alvinellidae</taxon>
        <taxon>Paralvinella</taxon>
    </lineage>
</organism>
<evidence type="ECO:0000313" key="5">
    <source>
        <dbReference type="EMBL" id="KAK2150919.1"/>
    </source>
</evidence>
<proteinExistence type="predicted"/>
<dbReference type="CDD" id="cd01428">
    <property type="entry name" value="ADK"/>
    <property type="match status" value="1"/>
</dbReference>
<keyword evidence="2" id="KW-0547">Nucleotide-binding</keyword>
<dbReference type="InterPro" id="IPR007858">
    <property type="entry name" value="Dpy-30_motif"/>
</dbReference>
<keyword evidence="1" id="KW-0808">Transferase</keyword>
<sequence length="703" mass="80776">MADIPEDEKPKSKRVFVNCVDSYQAKNIAKYLSQCVVGASLEEAEEEEEDNESVASGFTPPKEGCYEIIATMKDSSLPKPDFVKEVIQYETKEQLYEHMTECDIILYDVTEDPDQIDEAVWAVSELHADLERIEKQKMFILISTVMTWARSKPLDPDDTEIPFTEDDYRRRKPHPNFKEHISAEKTIMKLGKTNKSKLVTYVIAAGLTYGAGEHIFHYLFKAAWHNAPELQCFGNGQNVVPTMHVKDLAGVIQNVADSRPKVRYLVAVDDSKHMLEEVVKCISQNLGSGKVKYISKEEALLSKDIEQADFDMLLVNLRMDAVFIKENMRIKWASETGIVENIGEIIKEYKEIRNLMPLRAFICGPPASGKTTITKQLCEHYKLHHIKAKDVIDEAIENLQKLAARAETEEGEEGEEEAGGQEEAAELLQAIQDSKEEYNGRIGDQHVIRFFRQKLLSKPCQNQGFVLDGFPKTIEQAKELFAGDEEDEGEEEGKSGYNKNIMPSVIVCLEADDDFLKSRIMNLPETVVAGTHNTEEGLLRRLEAYRVISGEDETVLNYFDEMEIHPDKIDITKDTSDNMADTVKKIMRLMGEPRNYGPTEEEKEEMRRLAEEERLKRETEEKQERERHEAEEAAERKRRQEEWTQRLEEVKREEYELLETQSIPLRNYLMKHVMPTLTQGLIDCCKVRPEDSVDYLLYIGHKD</sequence>
<evidence type="ECO:0000256" key="4">
    <source>
        <dbReference type="SAM" id="MobiDB-lite"/>
    </source>
</evidence>
<dbReference type="GO" id="GO:0006139">
    <property type="term" value="P:nucleobase-containing compound metabolic process"/>
    <property type="evidence" value="ECO:0007669"/>
    <property type="project" value="InterPro"/>
</dbReference>
<dbReference type="SUPFAM" id="SSF52540">
    <property type="entry name" value="P-loop containing nucleoside triphosphate hydrolases"/>
    <property type="match status" value="1"/>
</dbReference>
<dbReference type="SUPFAM" id="SSF51735">
    <property type="entry name" value="NAD(P)-binding Rossmann-fold domains"/>
    <property type="match status" value="1"/>
</dbReference>
<name>A0AAD9JD38_9ANNE</name>
<accession>A0AAD9JD38</accession>
<evidence type="ECO:0000256" key="3">
    <source>
        <dbReference type="ARBA" id="ARBA00022777"/>
    </source>
</evidence>
<dbReference type="Gene3D" id="3.40.50.720">
    <property type="entry name" value="NAD(P)-binding Rossmann-like Domain"/>
    <property type="match status" value="1"/>
</dbReference>
<dbReference type="InterPro" id="IPR000850">
    <property type="entry name" value="Adenylat/UMP-CMP_kin"/>
</dbReference>
<feature type="region of interest" description="Disordered" evidence="4">
    <location>
        <begin position="593"/>
        <end position="642"/>
    </location>
</feature>
<keyword evidence="6" id="KW-1185">Reference proteome</keyword>
<dbReference type="EMBL" id="JAODUP010000382">
    <property type="protein sequence ID" value="KAK2150919.1"/>
    <property type="molecule type" value="Genomic_DNA"/>
</dbReference>
<keyword evidence="3" id="KW-0418">Kinase</keyword>
<comment type="caution">
    <text evidence="5">The sequence shown here is derived from an EMBL/GenBank/DDBJ whole genome shotgun (WGS) entry which is preliminary data.</text>
</comment>
<feature type="region of interest" description="Disordered" evidence="4">
    <location>
        <begin position="404"/>
        <end position="423"/>
    </location>
</feature>
<dbReference type="GO" id="GO:0005524">
    <property type="term" value="F:ATP binding"/>
    <property type="evidence" value="ECO:0007669"/>
    <property type="project" value="InterPro"/>
</dbReference>
<dbReference type="PANTHER" id="PTHR23359">
    <property type="entry name" value="NUCLEOTIDE KINASE"/>
    <property type="match status" value="1"/>
</dbReference>
<dbReference type="Pfam" id="PF05186">
    <property type="entry name" value="Dpy-30"/>
    <property type="match status" value="1"/>
</dbReference>
<protein>
    <recommendedName>
        <fullName evidence="7">Adenylate kinase</fullName>
    </recommendedName>
</protein>
<evidence type="ECO:0000256" key="1">
    <source>
        <dbReference type="ARBA" id="ARBA00022679"/>
    </source>
</evidence>
<gene>
    <name evidence="5" type="ORF">LSH36_382g01056</name>
</gene>
<dbReference type="Gene3D" id="3.40.50.300">
    <property type="entry name" value="P-loop containing nucleotide triphosphate hydrolases"/>
    <property type="match status" value="1"/>
</dbReference>
<dbReference type="Gene3D" id="1.20.890.10">
    <property type="entry name" value="cAMP-dependent protein kinase regulatory subunit, dimerization-anchoring domain"/>
    <property type="match status" value="1"/>
</dbReference>
<evidence type="ECO:0000256" key="2">
    <source>
        <dbReference type="ARBA" id="ARBA00022741"/>
    </source>
</evidence>
<dbReference type="CDD" id="cd22967">
    <property type="entry name" value="DD_AK7"/>
    <property type="match status" value="1"/>
</dbReference>